<dbReference type="Proteomes" id="UP001269267">
    <property type="component" value="Unassembled WGS sequence"/>
</dbReference>
<feature type="compositionally biased region" description="Pro residues" evidence="1">
    <location>
        <begin position="163"/>
        <end position="172"/>
    </location>
</feature>
<evidence type="ECO:0000313" key="3">
    <source>
        <dbReference type="Proteomes" id="UP001269267"/>
    </source>
</evidence>
<evidence type="ECO:0000256" key="1">
    <source>
        <dbReference type="SAM" id="MobiDB-lite"/>
    </source>
</evidence>
<sequence>MATQDIQIIYLGLLGRPADEEGLAYWNELIESGTLTLEQLRANIVNEQPEFADGPGQLSRDDFVTQLYLKLFGREADDQADYWIIGEGAGVNLDQLVLAFTEGASEEDINALDNRTTVAQQITDAGLVEEGEATTLLEDVTSDPETVTAAEQAIESLENDDPPVSPPTPTPPSQTFELSADGIVTDATDGADVVTGGPGDDVIRASQDADGNGTADDPQFEVGDVLDGGGGTDRLVVTDVDPGTHDLPALRNDTAAANIEILDIKTLDEGVAQSLRIDVADYSDDLTDIRITDGDSQADDVEVNNLAADMTIQANSDLGTLDIAGYRAGVSEQTTTLALTGGVTLSDIDDTSAATESLTIESTGEKGNTVTDLGDDGRFQGADIIITGDTAFAIDLGTSDIETVDGSQATGGLTLKGNPSATTLIGGAGNDTVNAGGNDVAADASVSLGAGDDVVSNLGAVAEEASFDGGEGTDTLPLQAVAAANVGAFSNFEVFDVNALNKTFDLSMLSAGNDIQEIVGSGATGAGGELTQVGAGVGFRATADMGTASDLVLTQATAGELAVTLDVDQTPTASASDDNSANVGVVATNATSVNAVFDSESVNAIDGGPITNVQTIGLTVGNDDAAVAGGATSINVDSGGENAENVLVVDDQTSDANGDSVLTALTITGDQDLDIRNFSATSGNDGTAIETVDAGAFTGDLRVDLGALANVGDLTLSAGAGNDSIDLSSLATGYAGEVSIALSARAGNDLITLHGSPDRVGGDAISITNFQAGNDGDKIAIENSTVSGSFDTNAFGSVEATPDTGVTLGSGDADAGLVMITGENAGLDSLSDADVHEYLEDFDGNGGFNDGYLRLSQNDDVAYVAVEYAGDTGIYEVSNSAPLGNGLSNADHLVTLAGVSTDDLTADNFASFL</sequence>
<feature type="region of interest" description="Disordered" evidence="1">
    <location>
        <begin position="156"/>
        <end position="176"/>
    </location>
</feature>
<proteinExistence type="predicted"/>
<dbReference type="RefSeq" id="WP_310541139.1">
    <property type="nucleotide sequence ID" value="NZ_JARWAI010000016.1"/>
</dbReference>
<name>A0ABU1GGE9_9GAMM</name>
<evidence type="ECO:0000313" key="2">
    <source>
        <dbReference type="EMBL" id="MDR5876556.1"/>
    </source>
</evidence>
<dbReference type="EMBL" id="JARWAI010000016">
    <property type="protein sequence ID" value="MDR5876556.1"/>
    <property type="molecule type" value="Genomic_DNA"/>
</dbReference>
<keyword evidence="3" id="KW-1185">Reference proteome</keyword>
<protein>
    <submittedName>
        <fullName evidence="2">DUF4214 domain-containing protein</fullName>
    </submittedName>
</protein>
<organism evidence="2 3">
    <name type="scientific">Vreelandella gomseomensis</name>
    <dbReference type="NCBI Taxonomy" id="370766"/>
    <lineage>
        <taxon>Bacteria</taxon>
        <taxon>Pseudomonadati</taxon>
        <taxon>Pseudomonadota</taxon>
        <taxon>Gammaproteobacteria</taxon>
        <taxon>Oceanospirillales</taxon>
        <taxon>Halomonadaceae</taxon>
        <taxon>Vreelandella</taxon>
    </lineage>
</organism>
<reference evidence="2 3" key="1">
    <citation type="submission" date="2023-04" db="EMBL/GenBank/DDBJ databases">
        <title>A long-awaited taxogenomic arrangement of the family Halomonadaceae.</title>
        <authorList>
            <person name="De La Haba R."/>
            <person name="Chuvochina M."/>
            <person name="Wittouck S."/>
            <person name="Arahal D.R."/>
            <person name="Sanchez-Porro C."/>
            <person name="Hugenholtz P."/>
            <person name="Ventosa A."/>
        </authorList>
    </citation>
    <scope>NUCLEOTIDE SEQUENCE [LARGE SCALE GENOMIC DNA]</scope>
    <source>
        <strain evidence="2 3">DSM 18042</strain>
    </source>
</reference>
<gene>
    <name evidence="2" type="ORF">QC815_16730</name>
</gene>
<dbReference type="PRINTS" id="PR00313">
    <property type="entry name" value="CABNDNGRPT"/>
</dbReference>
<accession>A0ABU1GGE9</accession>
<comment type="caution">
    <text evidence="2">The sequence shown here is derived from an EMBL/GenBank/DDBJ whole genome shotgun (WGS) entry which is preliminary data.</text>
</comment>